<name>A0A0D0ALB1_9AGAM</name>
<sequence>MSSHGHSCPSPPKPTFPPPNSSFIPYYTPNPGYIGNELLSIAVSSLNHVSPRPAGMEDCTALILSGISSSGKFLNTSQRRYYRGPSNYLRVRFLNKNEYSPRKYYRMYNPLVNGQTVMTSTCCPFRDPSSKLDKLRI</sequence>
<proteinExistence type="predicted"/>
<reference evidence="1 2" key="1">
    <citation type="submission" date="2014-04" db="EMBL/GenBank/DDBJ databases">
        <authorList>
            <consortium name="DOE Joint Genome Institute"/>
            <person name="Kuo A."/>
            <person name="Ruytinx J."/>
            <person name="Rineau F."/>
            <person name="Colpaert J."/>
            <person name="Kohler A."/>
            <person name="Nagy L.G."/>
            <person name="Floudas D."/>
            <person name="Copeland A."/>
            <person name="Barry K.W."/>
            <person name="Cichocki N."/>
            <person name="Veneault-Fourrey C."/>
            <person name="LaButti K."/>
            <person name="Lindquist E.A."/>
            <person name="Lipzen A."/>
            <person name="Lundell T."/>
            <person name="Morin E."/>
            <person name="Murat C."/>
            <person name="Sun H."/>
            <person name="Tunlid A."/>
            <person name="Henrissat B."/>
            <person name="Grigoriev I.V."/>
            <person name="Hibbett D.S."/>
            <person name="Martin F."/>
            <person name="Nordberg H.P."/>
            <person name="Cantor M.N."/>
            <person name="Hua S.X."/>
        </authorList>
    </citation>
    <scope>NUCLEOTIDE SEQUENCE [LARGE SCALE GENOMIC DNA]</scope>
    <source>
        <strain evidence="1 2">UH-Slu-Lm8-n1</strain>
    </source>
</reference>
<dbReference type="EMBL" id="KN835233">
    <property type="protein sequence ID" value="KIK42651.1"/>
    <property type="molecule type" value="Genomic_DNA"/>
</dbReference>
<evidence type="ECO:0000313" key="2">
    <source>
        <dbReference type="Proteomes" id="UP000054485"/>
    </source>
</evidence>
<organism evidence="1 2">
    <name type="scientific">Suillus luteus UH-Slu-Lm8-n1</name>
    <dbReference type="NCBI Taxonomy" id="930992"/>
    <lineage>
        <taxon>Eukaryota</taxon>
        <taxon>Fungi</taxon>
        <taxon>Dikarya</taxon>
        <taxon>Basidiomycota</taxon>
        <taxon>Agaricomycotina</taxon>
        <taxon>Agaricomycetes</taxon>
        <taxon>Agaricomycetidae</taxon>
        <taxon>Boletales</taxon>
        <taxon>Suillineae</taxon>
        <taxon>Suillaceae</taxon>
        <taxon>Suillus</taxon>
    </lineage>
</organism>
<reference evidence="2" key="2">
    <citation type="submission" date="2015-01" db="EMBL/GenBank/DDBJ databases">
        <title>Evolutionary Origins and Diversification of the Mycorrhizal Mutualists.</title>
        <authorList>
            <consortium name="DOE Joint Genome Institute"/>
            <consortium name="Mycorrhizal Genomics Consortium"/>
            <person name="Kohler A."/>
            <person name="Kuo A."/>
            <person name="Nagy L.G."/>
            <person name="Floudas D."/>
            <person name="Copeland A."/>
            <person name="Barry K.W."/>
            <person name="Cichocki N."/>
            <person name="Veneault-Fourrey C."/>
            <person name="LaButti K."/>
            <person name="Lindquist E.A."/>
            <person name="Lipzen A."/>
            <person name="Lundell T."/>
            <person name="Morin E."/>
            <person name="Murat C."/>
            <person name="Riley R."/>
            <person name="Ohm R."/>
            <person name="Sun H."/>
            <person name="Tunlid A."/>
            <person name="Henrissat B."/>
            <person name="Grigoriev I.V."/>
            <person name="Hibbett D.S."/>
            <person name="Martin F."/>
        </authorList>
    </citation>
    <scope>NUCLEOTIDE SEQUENCE [LARGE SCALE GENOMIC DNA]</scope>
    <source>
        <strain evidence="2">UH-Slu-Lm8-n1</strain>
    </source>
</reference>
<evidence type="ECO:0000313" key="1">
    <source>
        <dbReference type="EMBL" id="KIK42651.1"/>
    </source>
</evidence>
<gene>
    <name evidence="1" type="ORF">CY34DRAFT_134721</name>
</gene>
<keyword evidence="2" id="KW-1185">Reference proteome</keyword>
<dbReference type="AlphaFoldDB" id="A0A0D0ALB1"/>
<dbReference type="Proteomes" id="UP000054485">
    <property type="component" value="Unassembled WGS sequence"/>
</dbReference>
<dbReference type="HOGENOM" id="CLU_1866434_0_0_1"/>
<protein>
    <submittedName>
        <fullName evidence="1">Uncharacterized protein</fullName>
    </submittedName>
</protein>
<accession>A0A0D0ALB1</accession>
<dbReference type="InParanoid" id="A0A0D0ALB1"/>